<dbReference type="InterPro" id="IPR045860">
    <property type="entry name" value="Snake_toxin-like_sf"/>
</dbReference>
<dbReference type="AlphaFoldDB" id="A0A8J6AL21"/>
<comment type="caution">
    <text evidence="12">The sequence shown here is derived from an EMBL/GenBank/DDBJ whole genome shotgun (WGS) entry which is preliminary data.</text>
</comment>
<evidence type="ECO:0000256" key="3">
    <source>
        <dbReference type="ARBA" id="ARBA00022622"/>
    </source>
</evidence>
<dbReference type="GO" id="GO:0098552">
    <property type="term" value="C:side of membrane"/>
    <property type="evidence" value="ECO:0007669"/>
    <property type="project" value="UniProtKB-KW"/>
</dbReference>
<evidence type="ECO:0000256" key="8">
    <source>
        <dbReference type="ARBA" id="ARBA00023288"/>
    </source>
</evidence>
<keyword evidence="13" id="KW-1185">Reference proteome</keyword>
<evidence type="ECO:0000259" key="11">
    <source>
        <dbReference type="Pfam" id="PF00021"/>
    </source>
</evidence>
<sequence length="126" mass="13267">MVLGWLLLLAVAVPQGAAGAKDCIFCELTDSVNCPGIRMRCGDDEECFTGHGVSPGAGTVTNKGCVQATKCGREEPVQYMGVTYSLTSTCCYTQFCNGVSSPTLSGRAYGNAILVLEALQLLQHLL</sequence>
<dbReference type="GO" id="GO:0035036">
    <property type="term" value="P:sperm-egg recognition"/>
    <property type="evidence" value="ECO:0007669"/>
    <property type="project" value="TreeGrafter"/>
</dbReference>
<feature type="signal peptide" evidence="10">
    <location>
        <begin position="1"/>
        <end position="19"/>
    </location>
</feature>
<dbReference type="OrthoDB" id="5962859at2759"/>
<proteinExistence type="inferred from homology"/>
<feature type="domain" description="UPAR/Ly6" evidence="11">
    <location>
        <begin position="22"/>
        <end position="98"/>
    </location>
</feature>
<dbReference type="Pfam" id="PF00021">
    <property type="entry name" value="UPAR_LY6"/>
    <property type="match status" value="1"/>
</dbReference>
<dbReference type="GO" id="GO:0005886">
    <property type="term" value="C:plasma membrane"/>
    <property type="evidence" value="ECO:0007669"/>
    <property type="project" value="UniProtKB-SubCell"/>
</dbReference>
<keyword evidence="2" id="KW-1003">Cell membrane</keyword>
<feature type="chain" id="PRO_5035302202" evidence="10">
    <location>
        <begin position="20"/>
        <end position="126"/>
    </location>
</feature>
<keyword evidence="6" id="KW-1015">Disulfide bond</keyword>
<dbReference type="PANTHER" id="PTHR47613:SF1">
    <property type="entry name" value="SPERM ACROSOME MEMBRANE-ASSOCIATED PROTEIN 4"/>
    <property type="match status" value="1"/>
</dbReference>
<evidence type="ECO:0000256" key="10">
    <source>
        <dbReference type="SAM" id="SignalP"/>
    </source>
</evidence>
<evidence type="ECO:0000256" key="4">
    <source>
        <dbReference type="ARBA" id="ARBA00022729"/>
    </source>
</evidence>
<dbReference type="InterPro" id="IPR046354">
    <property type="entry name" value="SPACA4/Bouncer"/>
</dbReference>
<evidence type="ECO:0000256" key="7">
    <source>
        <dbReference type="ARBA" id="ARBA00023180"/>
    </source>
</evidence>
<dbReference type="SUPFAM" id="SSF57302">
    <property type="entry name" value="Snake toxin-like"/>
    <property type="match status" value="1"/>
</dbReference>
<gene>
    <name evidence="12" type="ORF">J0S82_017905</name>
</gene>
<evidence type="ECO:0000256" key="5">
    <source>
        <dbReference type="ARBA" id="ARBA00023136"/>
    </source>
</evidence>
<keyword evidence="4 10" id="KW-0732">Signal</keyword>
<evidence type="ECO:0000256" key="2">
    <source>
        <dbReference type="ARBA" id="ARBA00022475"/>
    </source>
</evidence>
<evidence type="ECO:0000256" key="1">
    <source>
        <dbReference type="ARBA" id="ARBA00004609"/>
    </source>
</evidence>
<evidence type="ECO:0000313" key="13">
    <source>
        <dbReference type="Proteomes" id="UP000700334"/>
    </source>
</evidence>
<name>A0A8J6AL21_GALPY</name>
<dbReference type="Gene3D" id="2.10.60.10">
    <property type="entry name" value="CD59"/>
    <property type="match status" value="1"/>
</dbReference>
<comment type="subcellular location">
    <subcellularLocation>
        <location evidence="1">Cell membrane</location>
        <topology evidence="1">Lipid-anchor</topology>
        <topology evidence="1">GPI-anchor</topology>
    </subcellularLocation>
</comment>
<reference evidence="12" key="1">
    <citation type="journal article" date="2021" name="Evol. Appl.">
        <title>The genome of the Pyrenean desman and the effects of bottlenecks and inbreeding on the genomic landscape of an endangered species.</title>
        <authorList>
            <person name="Escoda L."/>
            <person name="Castresana J."/>
        </authorList>
    </citation>
    <scope>NUCLEOTIDE SEQUENCE</scope>
    <source>
        <strain evidence="12">IBE-C5619</strain>
    </source>
</reference>
<comment type="similarity">
    <text evidence="9">Belongs to the SPACA4/bouncer family.</text>
</comment>
<evidence type="ECO:0000313" key="12">
    <source>
        <dbReference type="EMBL" id="KAG8521371.1"/>
    </source>
</evidence>
<dbReference type="EMBL" id="JAGFMF010011469">
    <property type="protein sequence ID" value="KAG8521371.1"/>
    <property type="molecule type" value="Genomic_DNA"/>
</dbReference>
<keyword evidence="3" id="KW-0336">GPI-anchor</keyword>
<keyword evidence="7" id="KW-0325">Glycoprotein</keyword>
<dbReference type="PANTHER" id="PTHR47613">
    <property type="entry name" value="SPERM ACROSOME MEMBRANE-ASSOCIATED PROTEIN 4"/>
    <property type="match status" value="1"/>
</dbReference>
<dbReference type="InterPro" id="IPR016054">
    <property type="entry name" value="LY6_UPA_recep-like"/>
</dbReference>
<dbReference type="Proteomes" id="UP000700334">
    <property type="component" value="Unassembled WGS sequence"/>
</dbReference>
<accession>A0A8J6AL21</accession>
<protein>
    <submittedName>
        <fullName evidence="12">Sperm acrosome membrane-associated protein 4</fullName>
    </submittedName>
</protein>
<organism evidence="12 13">
    <name type="scientific">Galemys pyrenaicus</name>
    <name type="common">Iberian desman</name>
    <name type="synonym">Pyrenean desman</name>
    <dbReference type="NCBI Taxonomy" id="202257"/>
    <lineage>
        <taxon>Eukaryota</taxon>
        <taxon>Metazoa</taxon>
        <taxon>Chordata</taxon>
        <taxon>Craniata</taxon>
        <taxon>Vertebrata</taxon>
        <taxon>Euteleostomi</taxon>
        <taxon>Mammalia</taxon>
        <taxon>Eutheria</taxon>
        <taxon>Laurasiatheria</taxon>
        <taxon>Eulipotyphla</taxon>
        <taxon>Talpidae</taxon>
        <taxon>Galemys</taxon>
    </lineage>
</organism>
<evidence type="ECO:0000256" key="6">
    <source>
        <dbReference type="ARBA" id="ARBA00023157"/>
    </source>
</evidence>
<dbReference type="CDD" id="cd23574">
    <property type="entry name" value="TFP_LU_ECD_SPACA4"/>
    <property type="match status" value="1"/>
</dbReference>
<evidence type="ECO:0000256" key="9">
    <source>
        <dbReference type="ARBA" id="ARBA00029446"/>
    </source>
</evidence>
<keyword evidence="8" id="KW-0449">Lipoprotein</keyword>
<keyword evidence="5" id="KW-0472">Membrane</keyword>